<protein>
    <recommendedName>
        <fullName evidence="4">Retinoic acid induced 16-like protein-domain-containing protein</fullName>
    </recommendedName>
</protein>
<feature type="region of interest" description="Disordered" evidence="1">
    <location>
        <begin position="634"/>
        <end position="664"/>
    </location>
</feature>
<sequence>MEYFAKFTRHIGTPRRSPPGGTSQLGRFEKAWKTAQSICYYQSKWRGMPVDKTPLPEQLTAMFDLLVQEDIQQADSDDWTTGACMEYLLGNGVLEALVKLAETDQPVGARGTVISNLSTFINLADDKLLAQKAVHNPILELLHWYGSTDASEDEGPSYDDAFVDLLYALCSKIRGDPVLLNIFFQDRKWLKSVEQRSFSSDSIAAMMRSIESLRSEGGSATSGYVFLLFSHLLRYVHRDGEIGDTARTSLLFLLELATTEIMASSGGNTALEQFILDDSGFAAILSATLGAMYSQLPRSLQITNGPAAVIPESFPSYSADLQNAIESSIFSANDFGVADRWADGRAPISSSSTEFRACLSAFANLLKFIQEVLYRCPSAQVCTQLLINLRNNFLQNILYPSLLESSDTDGSSVAVMRYLETMLHIARHEDLVSTVMGFLTDEDPESSLGSSPSPTNQSSTVLADLPQVSSPLPFTLRDLVYTNMQSSVSVDAVVSALNLLRLILTKHCRYSSRLIEMEPVQPSGLANGWMTNCTVAIDVHRQELEMYARLMAQLQGSADKREGESPRALHIPWRHGAGGIQLSERSRIETRTLMPESFTIGYDEYLEDAAHDWDAHQGYHVELDALFAAQAARDAAEQPNLPQSATQPALAISPRKQRRMRPRKYSEAVMAPAIAKKNERIPPTDSEAQPNTAHTCQNKHVRYHIKQSDPIVRAIMTLLTKYFAQPRECNLALTGVLSALVGCSFRTIDLWLGFNIPALLTGVLSKPWLVWMENLRNLSGNSSEQSSEFSDSEGDVEPSGRSARKYSVGGAPASAIAAANAKKYIGLDRELQEAVRQLPNGATPPSLYLVLSGLVQQATVLRNEIPDFTRRLKRARNALMGVVEDADELDEELESSSDTRSRNRDRGLSSASLENARSISGISQPPSDIGQLGARSRSTSVSTARRSQRPQDIQPLADMATESSRRRSNSGPRASEAASIASSAVTNTKSAAHSTSTAGALESPSLNALNIPPANANLAEFLENVIILQESIKEIIARVQVRRENGGDENAVM</sequence>
<dbReference type="PANTHER" id="PTHR21705:SF11">
    <property type="entry name" value="FHIP FAMILY PROTEIN CG3558"/>
    <property type="match status" value="1"/>
</dbReference>
<feature type="compositionally biased region" description="Polar residues" evidence="1">
    <location>
        <begin position="909"/>
        <end position="926"/>
    </location>
</feature>
<dbReference type="InterPro" id="IPR019384">
    <property type="entry name" value="FHIP"/>
</dbReference>
<feature type="compositionally biased region" description="Low complexity" evidence="1">
    <location>
        <begin position="934"/>
        <end position="945"/>
    </location>
</feature>
<evidence type="ECO:0000313" key="2">
    <source>
        <dbReference type="EMBL" id="KAJ2852614.1"/>
    </source>
</evidence>
<evidence type="ECO:0000256" key="1">
    <source>
        <dbReference type="SAM" id="MobiDB-lite"/>
    </source>
</evidence>
<name>A0A9W8IBG4_9FUNG</name>
<proteinExistence type="predicted"/>
<evidence type="ECO:0000313" key="3">
    <source>
        <dbReference type="Proteomes" id="UP001139887"/>
    </source>
</evidence>
<dbReference type="PANTHER" id="PTHR21705">
    <property type="entry name" value="RAI16 PROTEIN-RELATED"/>
    <property type="match status" value="1"/>
</dbReference>
<accession>A0A9W8IBG4</accession>
<reference evidence="2" key="1">
    <citation type="submission" date="2022-07" db="EMBL/GenBank/DDBJ databases">
        <title>Phylogenomic reconstructions and comparative analyses of Kickxellomycotina fungi.</title>
        <authorList>
            <person name="Reynolds N.K."/>
            <person name="Stajich J.E."/>
            <person name="Barry K."/>
            <person name="Grigoriev I.V."/>
            <person name="Crous P."/>
            <person name="Smith M.E."/>
        </authorList>
    </citation>
    <scope>NUCLEOTIDE SEQUENCE</scope>
    <source>
        <strain evidence="2">NRRL 1566</strain>
    </source>
</reference>
<evidence type="ECO:0008006" key="4">
    <source>
        <dbReference type="Google" id="ProtNLM"/>
    </source>
</evidence>
<organism evidence="2 3">
    <name type="scientific">Coemansia brasiliensis</name>
    <dbReference type="NCBI Taxonomy" id="2650707"/>
    <lineage>
        <taxon>Eukaryota</taxon>
        <taxon>Fungi</taxon>
        <taxon>Fungi incertae sedis</taxon>
        <taxon>Zoopagomycota</taxon>
        <taxon>Kickxellomycotina</taxon>
        <taxon>Kickxellomycetes</taxon>
        <taxon>Kickxellales</taxon>
        <taxon>Kickxellaceae</taxon>
        <taxon>Coemansia</taxon>
    </lineage>
</organism>
<dbReference type="EMBL" id="JANBUW010000002">
    <property type="protein sequence ID" value="KAJ2852614.1"/>
    <property type="molecule type" value="Genomic_DNA"/>
</dbReference>
<feature type="compositionally biased region" description="Low complexity" evidence="1">
    <location>
        <begin position="780"/>
        <end position="789"/>
    </location>
</feature>
<feature type="region of interest" description="Disordered" evidence="1">
    <location>
        <begin position="887"/>
        <end position="998"/>
    </location>
</feature>
<dbReference type="Pfam" id="PF10257">
    <property type="entry name" value="RAI16-like"/>
    <property type="match status" value="1"/>
</dbReference>
<feature type="compositionally biased region" description="Low complexity" evidence="1">
    <location>
        <begin position="974"/>
        <end position="984"/>
    </location>
</feature>
<feature type="compositionally biased region" description="Polar residues" evidence="1">
    <location>
        <begin position="985"/>
        <end position="998"/>
    </location>
</feature>
<feature type="region of interest" description="Disordered" evidence="1">
    <location>
        <begin position="780"/>
        <end position="805"/>
    </location>
</feature>
<dbReference type="OrthoDB" id="5350595at2759"/>
<dbReference type="Proteomes" id="UP001139887">
    <property type="component" value="Unassembled WGS sequence"/>
</dbReference>
<feature type="compositionally biased region" description="Basic and acidic residues" evidence="1">
    <location>
        <begin position="897"/>
        <end position="907"/>
    </location>
</feature>
<keyword evidence="3" id="KW-1185">Reference proteome</keyword>
<dbReference type="AlphaFoldDB" id="A0A9W8IBG4"/>
<comment type="caution">
    <text evidence="2">The sequence shown here is derived from an EMBL/GenBank/DDBJ whole genome shotgun (WGS) entry which is preliminary data.</text>
</comment>
<gene>
    <name evidence="2" type="ORF">IWW36_000243</name>
</gene>